<keyword evidence="1" id="KW-0812">Transmembrane</keyword>
<accession>A0A0F9W2E2</accession>
<dbReference type="EMBL" id="LAZR01000366">
    <property type="protein sequence ID" value="KKN72243.1"/>
    <property type="molecule type" value="Genomic_DNA"/>
</dbReference>
<evidence type="ECO:0008006" key="3">
    <source>
        <dbReference type="Google" id="ProtNLM"/>
    </source>
</evidence>
<sequence>MSRKQILYGITIFFLIWIPSATIFTKAHGASSIALNYNSSTELLTVTIFHSVPDPNTHFIDFVRIEINGSTELFINYTSQPSTSNFIYYYNITATAGDLIKVIAHCILTGSISRTLTVEGAQGDPVVEGAIPGYLGMMIFISASIFITSLIIHKKIKKNRFD</sequence>
<gene>
    <name evidence="2" type="ORF">LCGC14_0412970</name>
</gene>
<reference evidence="2" key="1">
    <citation type="journal article" date="2015" name="Nature">
        <title>Complex archaea that bridge the gap between prokaryotes and eukaryotes.</title>
        <authorList>
            <person name="Spang A."/>
            <person name="Saw J.H."/>
            <person name="Jorgensen S.L."/>
            <person name="Zaremba-Niedzwiedzka K."/>
            <person name="Martijn J."/>
            <person name="Lind A.E."/>
            <person name="van Eijk R."/>
            <person name="Schleper C."/>
            <person name="Guy L."/>
            <person name="Ettema T.J."/>
        </authorList>
    </citation>
    <scope>NUCLEOTIDE SEQUENCE</scope>
</reference>
<protein>
    <recommendedName>
        <fullName evidence="3">Desulfoferrodoxin ferrous iron-binding domain-containing protein</fullName>
    </recommendedName>
</protein>
<proteinExistence type="predicted"/>
<keyword evidence="1" id="KW-0472">Membrane</keyword>
<evidence type="ECO:0000256" key="1">
    <source>
        <dbReference type="SAM" id="Phobius"/>
    </source>
</evidence>
<organism evidence="2">
    <name type="scientific">marine sediment metagenome</name>
    <dbReference type="NCBI Taxonomy" id="412755"/>
    <lineage>
        <taxon>unclassified sequences</taxon>
        <taxon>metagenomes</taxon>
        <taxon>ecological metagenomes</taxon>
    </lineage>
</organism>
<dbReference type="AlphaFoldDB" id="A0A0F9W2E2"/>
<name>A0A0F9W2E2_9ZZZZ</name>
<feature type="transmembrane region" description="Helical" evidence="1">
    <location>
        <begin position="131"/>
        <end position="152"/>
    </location>
</feature>
<comment type="caution">
    <text evidence="2">The sequence shown here is derived from an EMBL/GenBank/DDBJ whole genome shotgun (WGS) entry which is preliminary data.</text>
</comment>
<keyword evidence="1" id="KW-1133">Transmembrane helix</keyword>
<evidence type="ECO:0000313" key="2">
    <source>
        <dbReference type="EMBL" id="KKN72243.1"/>
    </source>
</evidence>